<protein>
    <submittedName>
        <fullName evidence="1">Uncharacterized protein</fullName>
    </submittedName>
</protein>
<organism evidence="1 2">
    <name type="scientific">Microbispora maris</name>
    <dbReference type="NCBI Taxonomy" id="3144104"/>
    <lineage>
        <taxon>Bacteria</taxon>
        <taxon>Bacillati</taxon>
        <taxon>Actinomycetota</taxon>
        <taxon>Actinomycetes</taxon>
        <taxon>Streptosporangiales</taxon>
        <taxon>Streptosporangiaceae</taxon>
        <taxon>Microbispora</taxon>
    </lineage>
</organism>
<sequence length="73" mass="7822">MRIATTLREASAVCMDAADLMPAVVRDAFSSAALEYLNAPDHLEALLAELDRIRELATDTDSTPGACVRRATS</sequence>
<accession>A0ABV0B2H9</accession>
<comment type="caution">
    <text evidence="1">The sequence shown here is derived from an EMBL/GenBank/DDBJ whole genome shotgun (WGS) entry which is preliminary data.</text>
</comment>
<evidence type="ECO:0000313" key="2">
    <source>
        <dbReference type="Proteomes" id="UP001447516"/>
    </source>
</evidence>
<evidence type="ECO:0000313" key="1">
    <source>
        <dbReference type="EMBL" id="MEN3541287.1"/>
    </source>
</evidence>
<proteinExistence type="predicted"/>
<dbReference type="EMBL" id="JBDJAW010000097">
    <property type="protein sequence ID" value="MEN3541287.1"/>
    <property type="molecule type" value="Genomic_DNA"/>
</dbReference>
<keyword evidence="2" id="KW-1185">Reference proteome</keyword>
<reference evidence="1 2" key="1">
    <citation type="submission" date="2024-05" db="EMBL/GenBank/DDBJ databases">
        <title>Microbispora sp.ZYX-F-249.</title>
        <authorList>
            <person name="Xie H."/>
        </authorList>
    </citation>
    <scope>NUCLEOTIDE SEQUENCE [LARGE SCALE GENOMIC DNA]</scope>
    <source>
        <strain evidence="1 2">ZYX-F-249</strain>
    </source>
</reference>
<gene>
    <name evidence="1" type="ORF">AAH991_39680</name>
</gene>
<dbReference type="Proteomes" id="UP001447516">
    <property type="component" value="Unassembled WGS sequence"/>
</dbReference>
<name>A0ABV0B2H9_9ACTN</name>